<dbReference type="InterPro" id="IPR009348">
    <property type="entry name" value="NPR2-like"/>
</dbReference>
<evidence type="ECO:0000313" key="2">
    <source>
        <dbReference type="Proteomes" id="UP000887565"/>
    </source>
</evidence>
<accession>A0A915KJN8</accession>
<dbReference type="PANTHER" id="PTHR12991:SF10">
    <property type="entry name" value="GATOR COMPLEX PROTEIN NPRL2"/>
    <property type="match status" value="1"/>
</dbReference>
<dbReference type="Proteomes" id="UP000887565">
    <property type="component" value="Unplaced"/>
</dbReference>
<dbReference type="Pfam" id="PF06218">
    <property type="entry name" value="NPR2"/>
    <property type="match status" value="2"/>
</dbReference>
<dbReference type="GO" id="GO:0034198">
    <property type="term" value="P:cellular response to amino acid starvation"/>
    <property type="evidence" value="ECO:0007669"/>
    <property type="project" value="TreeGrafter"/>
</dbReference>
<dbReference type="PANTHER" id="PTHR12991">
    <property type="entry name" value="NITROGEN PERMEASE REGULATOR 2/TUMOR SUPPRESSOR CANDIDATE 4"/>
    <property type="match status" value="1"/>
</dbReference>
<keyword evidence="2" id="KW-1185">Reference proteome</keyword>
<dbReference type="GO" id="GO:0005096">
    <property type="term" value="F:GTPase activator activity"/>
    <property type="evidence" value="ECO:0007669"/>
    <property type="project" value="TreeGrafter"/>
</dbReference>
<dbReference type="AlphaFoldDB" id="A0A915KJN8"/>
<dbReference type="GO" id="GO:1904262">
    <property type="term" value="P:negative regulation of TORC1 signaling"/>
    <property type="evidence" value="ECO:0007669"/>
    <property type="project" value="TreeGrafter"/>
</dbReference>
<name>A0A915KJN8_ROMCU</name>
<dbReference type="GO" id="GO:0005774">
    <property type="term" value="C:vacuolar membrane"/>
    <property type="evidence" value="ECO:0007669"/>
    <property type="project" value="TreeGrafter"/>
</dbReference>
<protein>
    <submittedName>
        <fullName evidence="3">Nitrogen permease regulator 2-like protein</fullName>
    </submittedName>
</protein>
<reference evidence="3" key="1">
    <citation type="submission" date="2022-11" db="UniProtKB">
        <authorList>
            <consortium name="WormBaseParasite"/>
        </authorList>
    </citation>
    <scope>IDENTIFICATION</scope>
</reference>
<organism evidence="2 3">
    <name type="scientific">Romanomermis culicivorax</name>
    <name type="common">Nematode worm</name>
    <dbReference type="NCBI Taxonomy" id="13658"/>
    <lineage>
        <taxon>Eukaryota</taxon>
        <taxon>Metazoa</taxon>
        <taxon>Ecdysozoa</taxon>
        <taxon>Nematoda</taxon>
        <taxon>Enoplea</taxon>
        <taxon>Dorylaimia</taxon>
        <taxon>Mermithida</taxon>
        <taxon>Mermithoidea</taxon>
        <taxon>Mermithidae</taxon>
        <taxon>Romanomermis</taxon>
    </lineage>
</organism>
<comment type="similarity">
    <text evidence="1">Belongs to the NPR2 family.</text>
</comment>
<dbReference type="OMA" id="INHIARI"/>
<proteinExistence type="inferred from homology"/>
<dbReference type="GO" id="GO:0010508">
    <property type="term" value="P:positive regulation of autophagy"/>
    <property type="evidence" value="ECO:0007669"/>
    <property type="project" value="TreeGrafter"/>
</dbReference>
<dbReference type="WBParaSite" id="nRc.2.0.1.t39035-RA">
    <property type="protein sequence ID" value="nRc.2.0.1.t39035-RA"/>
    <property type="gene ID" value="nRc.2.0.1.g39035"/>
</dbReference>
<evidence type="ECO:0000256" key="1">
    <source>
        <dbReference type="ARBA" id="ARBA00008433"/>
    </source>
</evidence>
<evidence type="ECO:0000313" key="3">
    <source>
        <dbReference type="WBParaSite" id="nRc.2.0.1.t39035-RA"/>
    </source>
</evidence>
<dbReference type="GO" id="GO:1990130">
    <property type="term" value="C:GATOR1 complex"/>
    <property type="evidence" value="ECO:0007669"/>
    <property type="project" value="TreeGrafter"/>
</dbReference>
<sequence length="455" mass="52209">MNGISFDMLLDQREETPLLKCIFYAEFDSRVGPRIVHQIPDDAPSHMISKETFDSLSGYFITKPELLDKFIKVNTPKLKIMGHPVVIENKKYERNAFIFNLCFVVDNVSHVDCLYEPIVCKMARYLINLEIDCQYLSKEQTKNQFKEIMRQIYLDLNSRKECAVTVNDKTCIHLKIMPKVYPPPEKSVSPYDAPVLRRKYDENELNRLDVVSQKCVPHFTGFSPISQISDIVQIDKVVVCRCVENLRYHGLVDVLPLFLYTNSYTISSNVKKLYQSCQEFKQNFCTSVALQISSTIPPPKFCDIFRLLCRIQPSLSMRDWCLRHNPRAYNIDERKLIQLAVYNGFVKKLTIYPASIDAKRYSTSAKNTNNTTNITTTTTNNNEQTNNNSNGYYYEDDAATTTMVDSSASTTTVTAASNILDGSRTLEELAHSWGQKPSETCQRLENNADIVLLYK</sequence>